<proteinExistence type="predicted"/>
<dbReference type="Proteomes" id="UP000265520">
    <property type="component" value="Unassembled WGS sequence"/>
</dbReference>
<evidence type="ECO:0000313" key="1">
    <source>
        <dbReference type="EMBL" id="MCI86307.1"/>
    </source>
</evidence>
<dbReference type="AlphaFoldDB" id="A0A392VEM8"/>
<name>A0A392VEM8_9FABA</name>
<accession>A0A392VEM8</accession>
<reference evidence="1 2" key="1">
    <citation type="journal article" date="2018" name="Front. Plant Sci.">
        <title>Red Clover (Trifolium pratense) and Zigzag Clover (T. medium) - A Picture of Genomic Similarities and Differences.</title>
        <authorList>
            <person name="Dluhosova J."/>
            <person name="Istvanek J."/>
            <person name="Nedelnik J."/>
            <person name="Repkova J."/>
        </authorList>
    </citation>
    <scope>NUCLEOTIDE SEQUENCE [LARGE SCALE GENOMIC DNA]</scope>
    <source>
        <strain evidence="2">cv. 10/8</strain>
        <tissue evidence="1">Leaf</tissue>
    </source>
</reference>
<keyword evidence="2" id="KW-1185">Reference proteome</keyword>
<evidence type="ECO:0000313" key="2">
    <source>
        <dbReference type="Proteomes" id="UP000265520"/>
    </source>
</evidence>
<comment type="caution">
    <text evidence="1">The sequence shown here is derived from an EMBL/GenBank/DDBJ whole genome shotgun (WGS) entry which is preliminary data.</text>
</comment>
<protein>
    <submittedName>
        <fullName evidence="1">Uncharacterized protein</fullName>
    </submittedName>
</protein>
<dbReference type="EMBL" id="LXQA011136947">
    <property type="protein sequence ID" value="MCI86307.1"/>
    <property type="molecule type" value="Genomic_DNA"/>
</dbReference>
<sequence>AGQRPVNAGPPAPARQPAVAGAKFSGDRRWSCGGPVVVRWRSGGGPAVVRRLATTLFILI</sequence>
<feature type="non-terminal residue" evidence="1">
    <location>
        <position position="1"/>
    </location>
</feature>
<organism evidence="1 2">
    <name type="scientific">Trifolium medium</name>
    <dbReference type="NCBI Taxonomy" id="97028"/>
    <lineage>
        <taxon>Eukaryota</taxon>
        <taxon>Viridiplantae</taxon>
        <taxon>Streptophyta</taxon>
        <taxon>Embryophyta</taxon>
        <taxon>Tracheophyta</taxon>
        <taxon>Spermatophyta</taxon>
        <taxon>Magnoliopsida</taxon>
        <taxon>eudicotyledons</taxon>
        <taxon>Gunneridae</taxon>
        <taxon>Pentapetalae</taxon>
        <taxon>rosids</taxon>
        <taxon>fabids</taxon>
        <taxon>Fabales</taxon>
        <taxon>Fabaceae</taxon>
        <taxon>Papilionoideae</taxon>
        <taxon>50 kb inversion clade</taxon>
        <taxon>NPAAA clade</taxon>
        <taxon>Hologalegina</taxon>
        <taxon>IRL clade</taxon>
        <taxon>Trifolieae</taxon>
        <taxon>Trifolium</taxon>
    </lineage>
</organism>